<dbReference type="PANTHER" id="PTHR46577:SF1">
    <property type="entry name" value="HTH-TYPE TRANSCRIPTIONAL REGULATORY PROTEIN GABR"/>
    <property type="match status" value="1"/>
</dbReference>
<keyword evidence="2" id="KW-0805">Transcription regulation</keyword>
<evidence type="ECO:0000256" key="2">
    <source>
        <dbReference type="ARBA" id="ARBA00023015"/>
    </source>
</evidence>
<dbReference type="GO" id="GO:0003700">
    <property type="term" value="F:DNA-binding transcription factor activity"/>
    <property type="evidence" value="ECO:0007669"/>
    <property type="project" value="InterPro"/>
</dbReference>
<dbReference type="Gene3D" id="1.10.10.10">
    <property type="entry name" value="Winged helix-like DNA-binding domain superfamily/Winged helix DNA-binding domain"/>
    <property type="match status" value="1"/>
</dbReference>
<dbReference type="PROSITE" id="PS50949">
    <property type="entry name" value="HTH_GNTR"/>
    <property type="match status" value="1"/>
</dbReference>
<accession>A0A251XF77</accession>
<sequence length="122" mass="12424">MDPAPGYRIVPGTGTAPTSSSRAEIARRASEGELPVGARLPTVRALAEQTGVAVNTVARAYKELEADGVIETRGRAGSFVAAQDDVPAPLRAAAVAYAQLAGRLGVADGEARRLVDEALAAG</sequence>
<evidence type="ECO:0000313" key="8">
    <source>
        <dbReference type="Proteomes" id="UP000195062"/>
    </source>
</evidence>
<dbReference type="Pfam" id="PF00392">
    <property type="entry name" value="GntR"/>
    <property type="match status" value="1"/>
</dbReference>
<keyword evidence="1" id="KW-0663">Pyridoxal phosphate</keyword>
<dbReference type="SMART" id="SM00345">
    <property type="entry name" value="HTH_GNTR"/>
    <property type="match status" value="1"/>
</dbReference>
<dbReference type="InterPro" id="IPR051446">
    <property type="entry name" value="HTH_trans_reg/aminotransferase"/>
</dbReference>
<proteinExistence type="predicted"/>
<dbReference type="EMBL" id="MDHH01000004">
    <property type="protein sequence ID" value="OUE00957.1"/>
    <property type="molecule type" value="Genomic_DNA"/>
</dbReference>
<feature type="domain" description="HTH gntR-type" evidence="6">
    <location>
        <begin position="15"/>
        <end position="83"/>
    </location>
</feature>
<evidence type="ECO:0000259" key="6">
    <source>
        <dbReference type="PROSITE" id="PS50949"/>
    </source>
</evidence>
<feature type="region of interest" description="Disordered" evidence="5">
    <location>
        <begin position="1"/>
        <end position="27"/>
    </location>
</feature>
<dbReference type="Proteomes" id="UP000195062">
    <property type="component" value="Unassembled WGS sequence"/>
</dbReference>
<dbReference type="InterPro" id="IPR000524">
    <property type="entry name" value="Tscrpt_reg_HTH_GntR"/>
</dbReference>
<evidence type="ECO:0000256" key="5">
    <source>
        <dbReference type="SAM" id="MobiDB-lite"/>
    </source>
</evidence>
<organism evidence="7 8">
    <name type="scientific">Clavibacter michiganensis subsp. michiganensis</name>
    <dbReference type="NCBI Taxonomy" id="33013"/>
    <lineage>
        <taxon>Bacteria</taxon>
        <taxon>Bacillati</taxon>
        <taxon>Actinomycetota</taxon>
        <taxon>Actinomycetes</taxon>
        <taxon>Micrococcales</taxon>
        <taxon>Microbacteriaceae</taxon>
        <taxon>Clavibacter</taxon>
    </lineage>
</organism>
<evidence type="ECO:0000256" key="4">
    <source>
        <dbReference type="ARBA" id="ARBA00023163"/>
    </source>
</evidence>
<comment type="caution">
    <text evidence="7">The sequence shown here is derived from an EMBL/GenBank/DDBJ whole genome shotgun (WGS) entry which is preliminary data.</text>
</comment>
<dbReference type="AlphaFoldDB" id="A0A251XF77"/>
<name>A0A251XF77_CLAMM</name>
<evidence type="ECO:0000256" key="1">
    <source>
        <dbReference type="ARBA" id="ARBA00022898"/>
    </source>
</evidence>
<dbReference type="GO" id="GO:0003677">
    <property type="term" value="F:DNA binding"/>
    <property type="evidence" value="ECO:0007669"/>
    <property type="project" value="UniProtKB-KW"/>
</dbReference>
<dbReference type="CDD" id="cd07377">
    <property type="entry name" value="WHTH_GntR"/>
    <property type="match status" value="1"/>
</dbReference>
<keyword evidence="3" id="KW-0238">DNA-binding</keyword>
<protein>
    <submittedName>
        <fullName evidence="7">Putative HTH-type transcriptional regulator YjiR</fullName>
    </submittedName>
</protein>
<keyword evidence="4" id="KW-0804">Transcription</keyword>
<reference evidence="7 8" key="1">
    <citation type="submission" date="2016-08" db="EMBL/GenBank/DDBJ databases">
        <title>Genome sequence of Clavibacter michiganensis subsp. michiganensis strain CASJ007.</title>
        <authorList>
            <person name="Thapa S.P."/>
            <person name="Coaker G."/>
        </authorList>
    </citation>
    <scope>NUCLEOTIDE SEQUENCE [LARGE SCALE GENOMIC DNA]</scope>
    <source>
        <strain evidence="7">CASJ007</strain>
    </source>
</reference>
<dbReference type="PANTHER" id="PTHR46577">
    <property type="entry name" value="HTH-TYPE TRANSCRIPTIONAL REGULATORY PROTEIN GABR"/>
    <property type="match status" value="1"/>
</dbReference>
<evidence type="ECO:0000313" key="7">
    <source>
        <dbReference type="EMBL" id="OUE00957.1"/>
    </source>
</evidence>
<gene>
    <name evidence="7" type="primary">yjiR</name>
    <name evidence="7" type="ORF">CMMCAS07_16075</name>
</gene>
<dbReference type="SUPFAM" id="SSF46785">
    <property type="entry name" value="Winged helix' DNA-binding domain"/>
    <property type="match status" value="1"/>
</dbReference>
<keyword evidence="8" id="KW-1185">Reference proteome</keyword>
<dbReference type="InterPro" id="IPR036390">
    <property type="entry name" value="WH_DNA-bd_sf"/>
</dbReference>
<dbReference type="InterPro" id="IPR036388">
    <property type="entry name" value="WH-like_DNA-bd_sf"/>
</dbReference>
<evidence type="ECO:0000256" key="3">
    <source>
        <dbReference type="ARBA" id="ARBA00023125"/>
    </source>
</evidence>